<evidence type="ECO:0000313" key="1">
    <source>
        <dbReference type="EMBL" id="NYH23941.1"/>
    </source>
</evidence>
<name>A0A7Y9WPQ3_9BURK</name>
<protein>
    <submittedName>
        <fullName evidence="1">Uncharacterized protein</fullName>
    </submittedName>
</protein>
<dbReference type="AlphaFoldDB" id="A0A7Y9WPQ3"/>
<dbReference type="Proteomes" id="UP000540929">
    <property type="component" value="Unassembled WGS sequence"/>
</dbReference>
<gene>
    <name evidence="1" type="ORF">GGD40_003420</name>
</gene>
<sequence>MFLIMSQYYDCVPIGPNIGGVTLASPTRWLKLPVGAGKVLWGRKNMPNQAYFSGKLLVAFRAAPHRRRDQFKQNQLNA</sequence>
<proteinExistence type="predicted"/>
<accession>A0A7Y9WPQ3</accession>
<reference evidence="1 2" key="1">
    <citation type="submission" date="2020-07" db="EMBL/GenBank/DDBJ databases">
        <title>Exploring microbial biodiversity for novel pathways involved in the catabolism of aromatic compounds derived from lignin.</title>
        <authorList>
            <person name="Elkins J."/>
        </authorList>
    </citation>
    <scope>NUCLEOTIDE SEQUENCE [LARGE SCALE GENOMIC DNA]</scope>
    <source>
        <strain evidence="1 2">H2C3C</strain>
    </source>
</reference>
<organism evidence="1 2">
    <name type="scientific">Paraburkholderia bryophila</name>
    <dbReference type="NCBI Taxonomy" id="420952"/>
    <lineage>
        <taxon>Bacteria</taxon>
        <taxon>Pseudomonadati</taxon>
        <taxon>Pseudomonadota</taxon>
        <taxon>Betaproteobacteria</taxon>
        <taxon>Burkholderiales</taxon>
        <taxon>Burkholderiaceae</taxon>
        <taxon>Paraburkholderia</taxon>
    </lineage>
</organism>
<keyword evidence="2" id="KW-1185">Reference proteome</keyword>
<evidence type="ECO:0000313" key="2">
    <source>
        <dbReference type="Proteomes" id="UP000540929"/>
    </source>
</evidence>
<dbReference type="EMBL" id="JACCAS010000001">
    <property type="protein sequence ID" value="NYH23941.1"/>
    <property type="molecule type" value="Genomic_DNA"/>
</dbReference>
<comment type="caution">
    <text evidence="1">The sequence shown here is derived from an EMBL/GenBank/DDBJ whole genome shotgun (WGS) entry which is preliminary data.</text>
</comment>
<dbReference type="RefSeq" id="WP_179744325.1">
    <property type="nucleotide sequence ID" value="NZ_JACCAS010000001.1"/>
</dbReference>